<keyword evidence="5" id="KW-1185">Reference proteome</keyword>
<dbReference type="OrthoDB" id="10268090at2759"/>
<keyword evidence="2" id="KW-0812">Transmembrane</keyword>
<dbReference type="Proteomes" id="UP000054937">
    <property type="component" value="Unassembled WGS sequence"/>
</dbReference>
<keyword evidence="2" id="KW-1133">Transmembrane helix</keyword>
<comment type="similarity">
    <text evidence="1">Belongs to the saccharopine dehydrogenase family.</text>
</comment>
<dbReference type="PANTHER" id="PTHR12286:SF5">
    <property type="entry name" value="SACCHAROPINE DEHYDROGENASE-LIKE OXIDOREDUCTASE"/>
    <property type="match status" value="1"/>
</dbReference>
<dbReference type="EMBL" id="LDAU01000198">
    <property type="protein sequence ID" value="KRX00013.1"/>
    <property type="molecule type" value="Genomic_DNA"/>
</dbReference>
<dbReference type="Pfam" id="PF03435">
    <property type="entry name" value="Sacchrp_dh_NADP"/>
    <property type="match status" value="1"/>
</dbReference>
<sequence length="419" mass="47435">MKYLDITTVSTEKKPLSERKYDLVMYGATGFTGFECCKYIAQNYPNLKWAIAGRSHKKLQEQKQKLTGIDPALEKKLDILVADSQSLQDLRSIISDTRVILSTVGPFAKYGNYVIALCAQYGTNYVDSTGECDWVKGTIEKYDELAHKSGANIVSQCGYDSVPFDMSTYFMAEYFKKNNDQLKHMEIYLENKGGISGGTLATVELFMSNRLVYDQCLKFDPFLKLTGKQEKSQFRFKPLHRLAPSYSKEEKCYLSINPQDVSNIEIVKRSNALLGYNQIISYRENLRFPNIFISISVYFFLILFAFIVIIGPLRVLAYKFIFPKPGQGPTEKQMETGYMVLTGIGESQNGKKAKMVFTLDKDPGYRCTARMLVESSLGFIYNKEEILGTGGVYTPASCFGNVLIKRLQDKGSIIDILQE</sequence>
<dbReference type="GO" id="GO:0009247">
    <property type="term" value="P:glycolipid biosynthetic process"/>
    <property type="evidence" value="ECO:0007669"/>
    <property type="project" value="TreeGrafter"/>
</dbReference>
<dbReference type="GO" id="GO:0005886">
    <property type="term" value="C:plasma membrane"/>
    <property type="evidence" value="ECO:0007669"/>
    <property type="project" value="TreeGrafter"/>
</dbReference>
<dbReference type="Gene3D" id="3.40.50.720">
    <property type="entry name" value="NAD(P)-binding Rossmann-like Domain"/>
    <property type="match status" value="1"/>
</dbReference>
<feature type="transmembrane region" description="Helical" evidence="2">
    <location>
        <begin position="291"/>
        <end position="317"/>
    </location>
</feature>
<keyword evidence="2" id="KW-0472">Membrane</keyword>
<name>A0A0V0QCQ0_PSEPJ</name>
<protein>
    <recommendedName>
        <fullName evidence="3">Saccharopine dehydrogenase NADP binding domain-containing protein</fullName>
    </recommendedName>
</protein>
<reference evidence="4 5" key="1">
    <citation type="journal article" date="2015" name="Sci. Rep.">
        <title>Genome of the facultative scuticociliatosis pathogen Pseudocohnilembus persalinus provides insight into its virulence through horizontal gene transfer.</title>
        <authorList>
            <person name="Xiong J."/>
            <person name="Wang G."/>
            <person name="Cheng J."/>
            <person name="Tian M."/>
            <person name="Pan X."/>
            <person name="Warren A."/>
            <person name="Jiang C."/>
            <person name="Yuan D."/>
            <person name="Miao W."/>
        </authorList>
    </citation>
    <scope>NUCLEOTIDE SEQUENCE [LARGE SCALE GENOMIC DNA]</scope>
    <source>
        <strain evidence="4">36N120E</strain>
    </source>
</reference>
<dbReference type="GO" id="GO:0005739">
    <property type="term" value="C:mitochondrion"/>
    <property type="evidence" value="ECO:0007669"/>
    <property type="project" value="TreeGrafter"/>
</dbReference>
<dbReference type="InParanoid" id="A0A0V0QCQ0"/>
<dbReference type="InterPro" id="IPR051276">
    <property type="entry name" value="Saccharopine_DH-like_oxidrdct"/>
</dbReference>
<dbReference type="InterPro" id="IPR005097">
    <property type="entry name" value="Sacchrp_dh_NADP-bd"/>
</dbReference>
<evidence type="ECO:0000256" key="2">
    <source>
        <dbReference type="SAM" id="Phobius"/>
    </source>
</evidence>
<dbReference type="InterPro" id="IPR036291">
    <property type="entry name" value="NAD(P)-bd_dom_sf"/>
</dbReference>
<comment type="caution">
    <text evidence="4">The sequence shown here is derived from an EMBL/GenBank/DDBJ whole genome shotgun (WGS) entry which is preliminary data.</text>
</comment>
<proteinExistence type="inferred from homology"/>
<gene>
    <name evidence="4" type="ORF">PPERSA_05515</name>
</gene>
<evidence type="ECO:0000259" key="3">
    <source>
        <dbReference type="Pfam" id="PF03435"/>
    </source>
</evidence>
<evidence type="ECO:0000256" key="1">
    <source>
        <dbReference type="ARBA" id="ARBA00038048"/>
    </source>
</evidence>
<feature type="domain" description="Saccharopine dehydrogenase NADP binding" evidence="3">
    <location>
        <begin position="24"/>
        <end position="151"/>
    </location>
</feature>
<dbReference type="GO" id="GO:0005811">
    <property type="term" value="C:lipid droplet"/>
    <property type="evidence" value="ECO:0007669"/>
    <property type="project" value="TreeGrafter"/>
</dbReference>
<dbReference type="SUPFAM" id="SSF51735">
    <property type="entry name" value="NAD(P)-binding Rossmann-fold domains"/>
    <property type="match status" value="1"/>
</dbReference>
<evidence type="ECO:0000313" key="5">
    <source>
        <dbReference type="Proteomes" id="UP000054937"/>
    </source>
</evidence>
<dbReference type="AlphaFoldDB" id="A0A0V0QCQ0"/>
<evidence type="ECO:0000313" key="4">
    <source>
        <dbReference type="EMBL" id="KRX00013.1"/>
    </source>
</evidence>
<organism evidence="4 5">
    <name type="scientific">Pseudocohnilembus persalinus</name>
    <name type="common">Ciliate</name>
    <dbReference type="NCBI Taxonomy" id="266149"/>
    <lineage>
        <taxon>Eukaryota</taxon>
        <taxon>Sar</taxon>
        <taxon>Alveolata</taxon>
        <taxon>Ciliophora</taxon>
        <taxon>Intramacronucleata</taxon>
        <taxon>Oligohymenophorea</taxon>
        <taxon>Scuticociliatia</taxon>
        <taxon>Philasterida</taxon>
        <taxon>Pseudocohnilembidae</taxon>
        <taxon>Pseudocohnilembus</taxon>
    </lineage>
</organism>
<accession>A0A0V0QCQ0</accession>
<dbReference type="OMA" id="GPYQLYG"/>
<dbReference type="PANTHER" id="PTHR12286">
    <property type="entry name" value="SACCHAROPINE DEHYDROGENASE-LIKE OXIDOREDUCTASE"/>
    <property type="match status" value="1"/>
</dbReference>
<dbReference type="FunCoup" id="A0A0V0QCQ0">
    <property type="interactions" value="3"/>
</dbReference>